<reference evidence="5" key="2">
    <citation type="journal article" date="2021" name="PeerJ">
        <title>Extensive microbial diversity within the chicken gut microbiome revealed by metagenomics and culture.</title>
        <authorList>
            <person name="Gilroy R."/>
            <person name="Ravi A."/>
            <person name="Getino M."/>
            <person name="Pursley I."/>
            <person name="Horton D.L."/>
            <person name="Alikhan N.F."/>
            <person name="Baker D."/>
            <person name="Gharbi K."/>
            <person name="Hall N."/>
            <person name="Watson M."/>
            <person name="Adriaenssens E.M."/>
            <person name="Foster-Nyarko E."/>
            <person name="Jarju S."/>
            <person name="Secka A."/>
            <person name="Antonio M."/>
            <person name="Oren A."/>
            <person name="Chaudhuri R.R."/>
            <person name="La Ragione R."/>
            <person name="Hildebrand F."/>
            <person name="Pallen M.J."/>
        </authorList>
    </citation>
    <scope>NUCLEOTIDE SEQUENCE</scope>
    <source>
        <strain evidence="5">6919</strain>
    </source>
</reference>
<dbReference type="InterPro" id="IPR015943">
    <property type="entry name" value="WD40/YVTN_repeat-like_dom_sf"/>
</dbReference>
<dbReference type="PANTHER" id="PTHR43547">
    <property type="entry name" value="TWO-COMPONENT HISTIDINE KINASE"/>
    <property type="match status" value="1"/>
</dbReference>
<dbReference type="InterPro" id="IPR036322">
    <property type="entry name" value="WD40_repeat_dom_sf"/>
</dbReference>
<dbReference type="InterPro" id="IPR036388">
    <property type="entry name" value="WH-like_DNA-bd_sf"/>
</dbReference>
<dbReference type="Proteomes" id="UP000823598">
    <property type="component" value="Unassembled WGS sequence"/>
</dbReference>
<dbReference type="InterPro" id="IPR016032">
    <property type="entry name" value="Sig_transdc_resp-reg_C-effctor"/>
</dbReference>
<reference evidence="5" key="1">
    <citation type="submission" date="2020-10" db="EMBL/GenBank/DDBJ databases">
        <authorList>
            <person name="Gilroy R."/>
        </authorList>
    </citation>
    <scope>NUCLEOTIDE SEQUENCE</scope>
    <source>
        <strain evidence="5">6919</strain>
    </source>
</reference>
<keyword evidence="2" id="KW-0175">Coiled coil</keyword>
<keyword evidence="1" id="KW-0597">Phosphoprotein</keyword>
<dbReference type="EMBL" id="JADIMC010000042">
    <property type="protein sequence ID" value="MBO8476044.1"/>
    <property type="molecule type" value="Genomic_DNA"/>
</dbReference>
<dbReference type="GO" id="GO:0006355">
    <property type="term" value="P:regulation of DNA-templated transcription"/>
    <property type="evidence" value="ECO:0007669"/>
    <property type="project" value="InterPro"/>
</dbReference>
<feature type="domain" description="HTH luxR-type" evidence="4">
    <location>
        <begin position="928"/>
        <end position="955"/>
    </location>
</feature>
<dbReference type="Pfam" id="PF07495">
    <property type="entry name" value="Y_Y_Y"/>
    <property type="match status" value="1"/>
</dbReference>
<keyword evidence="3" id="KW-1133">Transmembrane helix</keyword>
<dbReference type="Gene3D" id="1.10.10.10">
    <property type="entry name" value="Winged helix-like DNA-binding domain superfamily/Winged helix DNA-binding domain"/>
    <property type="match status" value="1"/>
</dbReference>
<dbReference type="GO" id="GO:0000155">
    <property type="term" value="F:phosphorelay sensor kinase activity"/>
    <property type="evidence" value="ECO:0007669"/>
    <property type="project" value="TreeGrafter"/>
</dbReference>
<dbReference type="PROSITE" id="PS00622">
    <property type="entry name" value="HTH_LUXR_1"/>
    <property type="match status" value="1"/>
</dbReference>
<dbReference type="AlphaFoldDB" id="A0A9D9NJD4"/>
<feature type="transmembrane region" description="Helical" evidence="3">
    <location>
        <begin position="754"/>
        <end position="775"/>
    </location>
</feature>
<gene>
    <name evidence="5" type="ORF">IAB88_03520</name>
</gene>
<evidence type="ECO:0000256" key="3">
    <source>
        <dbReference type="SAM" id="Phobius"/>
    </source>
</evidence>
<dbReference type="SUPFAM" id="SSF50978">
    <property type="entry name" value="WD40 repeat-like"/>
    <property type="match status" value="1"/>
</dbReference>
<proteinExistence type="predicted"/>
<dbReference type="Gene3D" id="2.60.40.10">
    <property type="entry name" value="Immunoglobulins"/>
    <property type="match status" value="1"/>
</dbReference>
<dbReference type="GO" id="GO:0003677">
    <property type="term" value="F:DNA binding"/>
    <property type="evidence" value="ECO:0007669"/>
    <property type="project" value="InterPro"/>
</dbReference>
<evidence type="ECO:0000313" key="6">
    <source>
        <dbReference type="Proteomes" id="UP000823598"/>
    </source>
</evidence>
<dbReference type="InterPro" id="IPR013783">
    <property type="entry name" value="Ig-like_fold"/>
</dbReference>
<keyword evidence="3" id="KW-0472">Membrane</keyword>
<evidence type="ECO:0000259" key="4">
    <source>
        <dbReference type="PROSITE" id="PS00622"/>
    </source>
</evidence>
<protein>
    <recommendedName>
        <fullName evidence="4">HTH luxR-type domain-containing protein</fullName>
    </recommendedName>
</protein>
<dbReference type="InterPro" id="IPR000792">
    <property type="entry name" value="Tscrpt_reg_LuxR_C"/>
</dbReference>
<evidence type="ECO:0000256" key="1">
    <source>
        <dbReference type="ARBA" id="ARBA00022553"/>
    </source>
</evidence>
<accession>A0A9D9NJD4</accession>
<feature type="coiled-coil region" evidence="2">
    <location>
        <begin position="787"/>
        <end position="818"/>
    </location>
</feature>
<keyword evidence="3" id="KW-0812">Transmembrane</keyword>
<dbReference type="PANTHER" id="PTHR43547:SF2">
    <property type="entry name" value="HYBRID SIGNAL TRANSDUCTION HISTIDINE KINASE C"/>
    <property type="match status" value="1"/>
</dbReference>
<evidence type="ECO:0000313" key="5">
    <source>
        <dbReference type="EMBL" id="MBO8476044.1"/>
    </source>
</evidence>
<dbReference type="Gene3D" id="2.130.10.10">
    <property type="entry name" value="YVTN repeat-like/Quinoprotein amine dehydrogenase"/>
    <property type="match status" value="2"/>
</dbReference>
<dbReference type="SUPFAM" id="SSF46894">
    <property type="entry name" value="C-terminal effector domain of the bipartite response regulators"/>
    <property type="match status" value="1"/>
</dbReference>
<sequence>MTKMLHIRNTGFTYFITTFFVLMSAMLAPSRTEAYPLVRNYNRYAYNAGTQNWEISQDSFGRMLFANNTGLLIYDSRNWSLLQLSNYTTVRSIYFDEQTMRIYAGGSEEFGYFTSNENGVMEYVSLVSTMPEKDRKFNEIWNIIHTDGYIWFQGDFSIFRFDGRKTVSIPYKYKITSSALVKERLLVASQEGGVCVLNGTEYSPIPGNELLIGKRICSILPYSKSDILLVTDFDGLFIYDGTEVKPFHTDIDDFLKENQVFCAATNEREIVFGTVNNGIVIKDLSNGTNTYVNTRTGMQNNTVLSINFDKMDNIWLGLDNGIDYVLYNSPISTMFGSNIYGAGYASLLRGNTLYLGTNQGLYSTSYPIVDSPIPVNLKLIMKSQVWSIDTIANTIFIGSDRGLFKINGGNLSQIQGVPGTWSVIPLKKHPGYALASTYDNFYLIKKTGDEWTLANRVDGYNEAGGHIIEDEYGNIWISHWMKGIYKLQLSKDLKRFDKVTLYNHTKGFPTDRNNTLYVIDDNLEFSTEGGFYKYNPQTDSMIPDTHMNSVFGTHTSIRLYQSPWKDVWGVSGKYICAAFYNASGTYNIDSITYKPLLDRLIVGFENFNFTSPRKLIVSNEDGFFEIDIDREHRVNWKSKLYVNKIYATGLPGDSLIYSTNNAKSEKLQLPYKLNSLRFEFICPEYRQQGAVQYSYYLENYDQGWSAYSQANSKEYTQLHEGTYILHIRSFNRYDDSREEYTFEFHISPPWYRNIWAIICYILIVAAAGWYAFLFVKKKARDAAIAVEKRKEAELAEFKRRAEEEKLRRENEIAHLKGEQLEHDIKHKSQELSSATMNVVRKNEILIDIANQISKIQESEDKTALGTNAAKQLNKIQKLIQENISHDDDWQKFARNFDVVHENYLKRLVEQFPQLNINDQRLCAYLKMGLSSKEIAPLLNMSYRSVEMSRYRLRKKMELNRDVNLTEFLQHF</sequence>
<name>A0A9D9NJD4_9BACT</name>
<evidence type="ECO:0000256" key="2">
    <source>
        <dbReference type="SAM" id="Coils"/>
    </source>
</evidence>
<dbReference type="InterPro" id="IPR011123">
    <property type="entry name" value="Y_Y_Y"/>
</dbReference>
<comment type="caution">
    <text evidence="5">The sequence shown here is derived from an EMBL/GenBank/DDBJ whole genome shotgun (WGS) entry which is preliminary data.</text>
</comment>
<organism evidence="5 6">
    <name type="scientific">Candidatus Limisoma faecipullorum</name>
    <dbReference type="NCBI Taxonomy" id="2840854"/>
    <lineage>
        <taxon>Bacteria</taxon>
        <taxon>Pseudomonadati</taxon>
        <taxon>Bacteroidota</taxon>
        <taxon>Bacteroidia</taxon>
        <taxon>Bacteroidales</taxon>
        <taxon>Candidatus Limisoma</taxon>
    </lineage>
</organism>